<dbReference type="RefSeq" id="WP_090659556.1">
    <property type="nucleotide sequence ID" value="NZ_FOIA01000023.1"/>
</dbReference>
<sequence length="121" mass="14189">MKTRFELPEPDAFEPLYDVLEKIALERQLRPVQVISGELLRLVRGDRACDWTRTIDVDVYHVSSETTGLTIYYVFAINRSMRVVALMFRSVLDQEEQKVFDNLKSLGKYNEAIYYLSENTF</sequence>
<gene>
    <name evidence="1" type="ORF">SAMN05216326_12310</name>
</gene>
<evidence type="ECO:0000313" key="2">
    <source>
        <dbReference type="Proteomes" id="UP000199345"/>
    </source>
</evidence>
<name>A0A1I0DVJ9_9PROT</name>
<organism evidence="1 2">
    <name type="scientific">Nitrosomonas marina</name>
    <dbReference type="NCBI Taxonomy" id="917"/>
    <lineage>
        <taxon>Bacteria</taxon>
        <taxon>Pseudomonadati</taxon>
        <taxon>Pseudomonadota</taxon>
        <taxon>Betaproteobacteria</taxon>
        <taxon>Nitrosomonadales</taxon>
        <taxon>Nitrosomonadaceae</taxon>
        <taxon>Nitrosomonas</taxon>
    </lineage>
</organism>
<dbReference type="AlphaFoldDB" id="A0A1I0DVJ9"/>
<accession>A0A1I0DVJ9</accession>
<proteinExistence type="predicted"/>
<dbReference type="OrthoDB" id="9829481at2"/>
<dbReference type="EMBL" id="FOIA01000023">
    <property type="protein sequence ID" value="SET36695.1"/>
    <property type="molecule type" value="Genomic_DNA"/>
</dbReference>
<reference evidence="2" key="1">
    <citation type="submission" date="2016-10" db="EMBL/GenBank/DDBJ databases">
        <authorList>
            <person name="Varghese N."/>
            <person name="Submissions S."/>
        </authorList>
    </citation>
    <scope>NUCLEOTIDE SEQUENCE [LARGE SCALE GENOMIC DNA]</scope>
    <source>
        <strain evidence="2">Nm71</strain>
    </source>
</reference>
<keyword evidence="2" id="KW-1185">Reference proteome</keyword>
<dbReference type="Proteomes" id="UP000199345">
    <property type="component" value="Unassembled WGS sequence"/>
</dbReference>
<evidence type="ECO:0000313" key="1">
    <source>
        <dbReference type="EMBL" id="SET36695.1"/>
    </source>
</evidence>
<protein>
    <submittedName>
        <fullName evidence="1">Uncharacterized protein</fullName>
    </submittedName>
</protein>